<evidence type="ECO:0000313" key="1">
    <source>
        <dbReference type="EMBL" id="KAJ0075561.1"/>
    </source>
</evidence>
<evidence type="ECO:0000313" key="2">
    <source>
        <dbReference type="Proteomes" id="UP001164250"/>
    </source>
</evidence>
<organism evidence="1 2">
    <name type="scientific">Pistacia atlantica</name>
    <dbReference type="NCBI Taxonomy" id="434234"/>
    <lineage>
        <taxon>Eukaryota</taxon>
        <taxon>Viridiplantae</taxon>
        <taxon>Streptophyta</taxon>
        <taxon>Embryophyta</taxon>
        <taxon>Tracheophyta</taxon>
        <taxon>Spermatophyta</taxon>
        <taxon>Magnoliopsida</taxon>
        <taxon>eudicotyledons</taxon>
        <taxon>Gunneridae</taxon>
        <taxon>Pentapetalae</taxon>
        <taxon>rosids</taxon>
        <taxon>malvids</taxon>
        <taxon>Sapindales</taxon>
        <taxon>Anacardiaceae</taxon>
        <taxon>Pistacia</taxon>
    </lineage>
</organism>
<gene>
    <name evidence="1" type="ORF">Patl1_34754</name>
</gene>
<dbReference type="EMBL" id="CM047910">
    <property type="protein sequence ID" value="KAJ0075561.1"/>
    <property type="molecule type" value="Genomic_DNA"/>
</dbReference>
<proteinExistence type="predicted"/>
<reference evidence="2" key="1">
    <citation type="journal article" date="2023" name="G3 (Bethesda)">
        <title>Genome assembly and association tests identify interacting loci associated with vigor, precocity, and sex in interspecific pistachio rootstocks.</title>
        <authorList>
            <person name="Palmer W."/>
            <person name="Jacygrad E."/>
            <person name="Sagayaradj S."/>
            <person name="Cavanaugh K."/>
            <person name="Han R."/>
            <person name="Bertier L."/>
            <person name="Beede B."/>
            <person name="Kafkas S."/>
            <person name="Golino D."/>
            <person name="Preece J."/>
            <person name="Michelmore R."/>
        </authorList>
    </citation>
    <scope>NUCLEOTIDE SEQUENCE [LARGE SCALE GENOMIC DNA]</scope>
</reference>
<protein>
    <submittedName>
        <fullName evidence="1">Uncharacterized protein</fullName>
    </submittedName>
</protein>
<sequence length="373" mass="42306">MHIWYGMEINSPSVSMTYILFMDSEFDSKLLFSFRTGHCFCISFSLNNAYGFWLWSKCDHGYYDFYSWNHAKECRRKPEGKLNRKGCFVFSTSPWSMFVFCGHNFASEGKPSQRIYFASRVAFNMFSVCCVDDYHTLLNVRLFSLHILQPYPMFLVDCKASNRNSPSASCFSFVGDLTFMNIYQLAAYCGTKVLECLKESCILLLDITFGISINIMRIKRASSKRSSIEESLLSVDIDVEEGSKVSGNNQSYWDPTFESINSMMNRGVIKQLEFEDLLGLPVDMDPSACHYKLLSCWETQDSSNSSNPSLLRAICCAYGYPYLCLGLLKVLNDCIGFAGPLLLNRLIKFLQQGSGNLDGYVLAIALGLTSIFK</sequence>
<dbReference type="Proteomes" id="UP001164250">
    <property type="component" value="Chromosome 15"/>
</dbReference>
<keyword evidence="2" id="KW-1185">Reference proteome</keyword>
<comment type="caution">
    <text evidence="1">The sequence shown here is derived from an EMBL/GenBank/DDBJ whole genome shotgun (WGS) entry which is preliminary data.</text>
</comment>
<accession>A0ACC0ZQS4</accession>
<name>A0ACC0ZQS4_9ROSI</name>